<sequence>MRKPYPGDALGEAPHCGNGADAKQHCGQAHGPGSFAKQSGDQLGLQAVEIVVVHGIRRHHLIPGQAQMGLNGSNLVIPEGRVQAPDAQAKSQQQYCCEDLMIAV</sequence>
<evidence type="ECO:0000256" key="1">
    <source>
        <dbReference type="SAM" id="MobiDB-lite"/>
    </source>
</evidence>
<dbReference type="EMBL" id="GL890884">
    <property type="protein sequence ID" value="EGJ32880.1"/>
    <property type="molecule type" value="Genomic_DNA"/>
</dbReference>
<keyword evidence="3" id="KW-1185">Reference proteome</keyword>
<dbReference type="AlphaFoldDB" id="F4XRA3"/>
<accession>F4XRA3</accession>
<protein>
    <submittedName>
        <fullName evidence="2">Uncharacterized protein</fullName>
    </submittedName>
</protein>
<feature type="region of interest" description="Disordered" evidence="1">
    <location>
        <begin position="1"/>
        <end position="39"/>
    </location>
</feature>
<evidence type="ECO:0000313" key="3">
    <source>
        <dbReference type="Proteomes" id="UP000003959"/>
    </source>
</evidence>
<dbReference type="HOGENOM" id="CLU_2246989_0_0_3"/>
<gene>
    <name evidence="2" type="ORF">LYNGBM3L_64080</name>
</gene>
<reference evidence="3" key="1">
    <citation type="journal article" date="2011" name="Proc. Natl. Acad. Sci. U.S.A.">
        <title>Genomic insights into the physiology and ecology of the marine filamentous cyanobacterium Lyngbya majuscula.</title>
        <authorList>
            <person name="Jones A.C."/>
            <person name="Monroe E.A."/>
            <person name="Podell S."/>
            <person name="Hess W.R."/>
            <person name="Klages S."/>
            <person name="Esquenazi E."/>
            <person name="Niessen S."/>
            <person name="Hoover H."/>
            <person name="Rothmann M."/>
            <person name="Lasken R.S."/>
            <person name="Yates J.R.III."/>
            <person name="Reinhardt R."/>
            <person name="Kube M."/>
            <person name="Burkart M.D."/>
            <person name="Allen E.E."/>
            <person name="Dorrestein P.C."/>
            <person name="Gerwick W.H."/>
            <person name="Gerwick L."/>
        </authorList>
    </citation>
    <scope>NUCLEOTIDE SEQUENCE [LARGE SCALE GENOMIC DNA]</scope>
    <source>
        <strain evidence="3">3L</strain>
    </source>
</reference>
<name>F4XRA3_9CYAN</name>
<organism evidence="2 3">
    <name type="scientific">Moorena producens 3L</name>
    <dbReference type="NCBI Taxonomy" id="489825"/>
    <lineage>
        <taxon>Bacteria</taxon>
        <taxon>Bacillati</taxon>
        <taxon>Cyanobacteriota</taxon>
        <taxon>Cyanophyceae</taxon>
        <taxon>Coleofasciculales</taxon>
        <taxon>Coleofasciculaceae</taxon>
        <taxon>Moorena</taxon>
    </lineage>
</organism>
<evidence type="ECO:0000313" key="2">
    <source>
        <dbReference type="EMBL" id="EGJ32880.1"/>
    </source>
</evidence>
<proteinExistence type="predicted"/>
<dbReference type="Proteomes" id="UP000003959">
    <property type="component" value="Unassembled WGS sequence"/>
</dbReference>